<evidence type="ECO:0000313" key="4">
    <source>
        <dbReference type="Proteomes" id="UP001499924"/>
    </source>
</evidence>
<keyword evidence="4" id="KW-1185">Reference proteome</keyword>
<dbReference type="Gene3D" id="2.130.10.10">
    <property type="entry name" value="YVTN repeat-like/Quinoprotein amine dehydrogenase"/>
    <property type="match status" value="2"/>
</dbReference>
<keyword evidence="1" id="KW-0812">Transmembrane</keyword>
<accession>A0ABP6NN57</accession>
<name>A0ABP6NN57_9ACTN</name>
<dbReference type="EMBL" id="BAAAVV010000001">
    <property type="protein sequence ID" value="GAA3153665.1"/>
    <property type="molecule type" value="Genomic_DNA"/>
</dbReference>
<feature type="domain" description="Pyrrolo-quinoline quinone repeat" evidence="2">
    <location>
        <begin position="60"/>
        <end position="183"/>
    </location>
</feature>
<dbReference type="Proteomes" id="UP001499924">
    <property type="component" value="Unassembled WGS sequence"/>
</dbReference>
<dbReference type="InterPro" id="IPR015943">
    <property type="entry name" value="WD40/YVTN_repeat-like_dom_sf"/>
</dbReference>
<evidence type="ECO:0000256" key="1">
    <source>
        <dbReference type="SAM" id="Phobius"/>
    </source>
</evidence>
<feature type="transmembrane region" description="Helical" evidence="1">
    <location>
        <begin position="12"/>
        <end position="29"/>
    </location>
</feature>
<evidence type="ECO:0000313" key="3">
    <source>
        <dbReference type="EMBL" id="GAA3153665.1"/>
    </source>
</evidence>
<keyword evidence="1" id="KW-0472">Membrane</keyword>
<reference evidence="4" key="1">
    <citation type="journal article" date="2019" name="Int. J. Syst. Evol. Microbiol.">
        <title>The Global Catalogue of Microorganisms (GCM) 10K type strain sequencing project: providing services to taxonomists for standard genome sequencing and annotation.</title>
        <authorList>
            <consortium name="The Broad Institute Genomics Platform"/>
            <consortium name="The Broad Institute Genome Sequencing Center for Infectious Disease"/>
            <person name="Wu L."/>
            <person name="Ma J."/>
        </authorList>
    </citation>
    <scope>NUCLEOTIDE SEQUENCE [LARGE SCALE GENOMIC DNA]</scope>
    <source>
        <strain evidence="4">JCM 15614</strain>
    </source>
</reference>
<gene>
    <name evidence="3" type="ORF">GCM10010531_00760</name>
</gene>
<dbReference type="InterPro" id="IPR011047">
    <property type="entry name" value="Quinoprotein_ADH-like_sf"/>
</dbReference>
<dbReference type="InterPro" id="IPR002372">
    <property type="entry name" value="PQQ_rpt_dom"/>
</dbReference>
<dbReference type="InterPro" id="IPR018391">
    <property type="entry name" value="PQQ_b-propeller_rpt"/>
</dbReference>
<dbReference type="SMART" id="SM00564">
    <property type="entry name" value="PQQ"/>
    <property type="match status" value="3"/>
</dbReference>
<keyword evidence="1" id="KW-1133">Transmembrane helix</keyword>
<dbReference type="Pfam" id="PF13360">
    <property type="entry name" value="PQQ_2"/>
    <property type="match status" value="1"/>
</dbReference>
<comment type="caution">
    <text evidence="3">The sequence shown here is derived from an EMBL/GenBank/DDBJ whole genome shotgun (WGS) entry which is preliminary data.</text>
</comment>
<dbReference type="SUPFAM" id="SSF50998">
    <property type="entry name" value="Quinoprotein alcohol dehydrogenase-like"/>
    <property type="match status" value="1"/>
</dbReference>
<proteinExistence type="predicted"/>
<sequence length="380" mass="39806">MVRLYRPPLRVWVWIAASVALVVVATLLWRGSDAAATESTTAEPAGVPVGAPAGTVSQAWSAVSEPMPGDVVDDGRVVVASEHGVRAVDPLTGDEAWHYTRSNARLCDVAVTNGVAVAVFRTEDRCDEAVALDSGTGVRTWTRNLNFRADVRLESTDSIVLAVTRSGLVTLDPNNDNIRWRYEPPERCRILDAQAGASGIALLQRCSGSPAVQLRLLDGFAGDARWSRDLPDVTDDEVRLLGADRLVGVVVRDEIQLLSGADGAPLGSLPSAGDALMTSAGVAALLRVDGILHALDPATGDERWAVPALGLPTAPLTEKRGTAEGVVVVPEAAGFVFRDVVTGEPVGDPAAVEGLAEGGAATALGPVLVHQLTDRVVAYR</sequence>
<organism evidence="3 4">
    <name type="scientific">Blastococcus jejuensis</name>
    <dbReference type="NCBI Taxonomy" id="351224"/>
    <lineage>
        <taxon>Bacteria</taxon>
        <taxon>Bacillati</taxon>
        <taxon>Actinomycetota</taxon>
        <taxon>Actinomycetes</taxon>
        <taxon>Geodermatophilales</taxon>
        <taxon>Geodermatophilaceae</taxon>
        <taxon>Blastococcus</taxon>
    </lineage>
</organism>
<evidence type="ECO:0000259" key="2">
    <source>
        <dbReference type="Pfam" id="PF13360"/>
    </source>
</evidence>
<dbReference type="RefSeq" id="WP_344686497.1">
    <property type="nucleotide sequence ID" value="NZ_BAAAVV010000001.1"/>
</dbReference>
<protein>
    <recommendedName>
        <fullName evidence="2">Pyrrolo-quinoline quinone repeat domain-containing protein</fullName>
    </recommendedName>
</protein>